<dbReference type="PROSITE" id="PS52015">
    <property type="entry name" value="TONB_CTD"/>
    <property type="match status" value="1"/>
</dbReference>
<dbReference type="Gene3D" id="3.30.1150.10">
    <property type="match status" value="1"/>
</dbReference>
<comment type="caution">
    <text evidence="2">The sequence shown here is derived from an EMBL/GenBank/DDBJ whole genome shotgun (WGS) entry which is preliminary data.</text>
</comment>
<dbReference type="PANTHER" id="PTHR33446:SF2">
    <property type="entry name" value="PROTEIN TONB"/>
    <property type="match status" value="1"/>
</dbReference>
<dbReference type="Pfam" id="PF03544">
    <property type="entry name" value="TonB_C"/>
    <property type="match status" value="1"/>
</dbReference>
<evidence type="ECO:0000259" key="1">
    <source>
        <dbReference type="PROSITE" id="PS52015"/>
    </source>
</evidence>
<organism evidence="2 3">
    <name type="scientific">Sphingobacterium ginsenosidimutans</name>
    <dbReference type="NCBI Taxonomy" id="687845"/>
    <lineage>
        <taxon>Bacteria</taxon>
        <taxon>Pseudomonadati</taxon>
        <taxon>Bacteroidota</taxon>
        <taxon>Sphingobacteriia</taxon>
        <taxon>Sphingobacteriales</taxon>
        <taxon>Sphingobacteriaceae</taxon>
        <taxon>Sphingobacterium</taxon>
    </lineage>
</organism>
<keyword evidence="3" id="KW-1185">Reference proteome</keyword>
<sequence>MSLSAQIAFTTYHKKDGDETEQKDSAYFLRTVHVDAKGKDKIYRIEEYYLRNDSIKLNGVSKNARNPFQFQGKKYEFYENGTLKSLENFTDEGELVDSAFYLYPNNKLKMMVFYPSELYKKKLQVKKPIYIVYYDSLQNKTLENGNGRIRFNVEGKEEYEEGEIVNNLREGEWKGRAGQDSFVENYNQDRLLSGTLIKEDGAIIQYDSTTYKVNPEYPGGTYKMMTFVANNFDYPKEAMKNGVSGILEIGFVINKVGQVEDIKVKQDLGFGTGEAGIRVVKKLGKWKPGMRRGKPVRVAYTLPIRLNLMR</sequence>
<dbReference type="EMBL" id="BAAAZK010000008">
    <property type="protein sequence ID" value="GAA4183168.1"/>
    <property type="molecule type" value="Genomic_DNA"/>
</dbReference>
<dbReference type="PANTHER" id="PTHR33446">
    <property type="entry name" value="PROTEIN TONB-RELATED"/>
    <property type="match status" value="1"/>
</dbReference>
<accession>A0ABP8AFW7</accession>
<dbReference type="SUPFAM" id="SSF74653">
    <property type="entry name" value="TolA/TonB C-terminal domain"/>
    <property type="match status" value="1"/>
</dbReference>
<dbReference type="Proteomes" id="UP001500167">
    <property type="component" value="Unassembled WGS sequence"/>
</dbReference>
<name>A0ABP8AFW7_9SPHI</name>
<dbReference type="InterPro" id="IPR037682">
    <property type="entry name" value="TonB_C"/>
</dbReference>
<gene>
    <name evidence="2" type="ORF">GCM10022218_41470</name>
</gene>
<evidence type="ECO:0000313" key="2">
    <source>
        <dbReference type="EMBL" id="GAA4183168.1"/>
    </source>
</evidence>
<dbReference type="InterPro" id="IPR051045">
    <property type="entry name" value="TonB-dependent_transducer"/>
</dbReference>
<reference evidence="3" key="1">
    <citation type="journal article" date="2019" name="Int. J. Syst. Evol. Microbiol.">
        <title>The Global Catalogue of Microorganisms (GCM) 10K type strain sequencing project: providing services to taxonomists for standard genome sequencing and annotation.</title>
        <authorList>
            <consortium name="The Broad Institute Genomics Platform"/>
            <consortium name="The Broad Institute Genome Sequencing Center for Infectious Disease"/>
            <person name="Wu L."/>
            <person name="Ma J."/>
        </authorList>
    </citation>
    <scope>NUCLEOTIDE SEQUENCE [LARGE SCALE GENOMIC DNA]</scope>
    <source>
        <strain evidence="3">JCM 16722</strain>
    </source>
</reference>
<feature type="domain" description="TonB C-terminal" evidence="1">
    <location>
        <begin position="219"/>
        <end position="310"/>
    </location>
</feature>
<protein>
    <recommendedName>
        <fullName evidence="1">TonB C-terminal domain-containing protein</fullName>
    </recommendedName>
</protein>
<evidence type="ECO:0000313" key="3">
    <source>
        <dbReference type="Proteomes" id="UP001500167"/>
    </source>
</evidence>
<proteinExistence type="predicted"/>